<gene>
    <name evidence="1" type="ORF">H1R20_g14135</name>
</gene>
<protein>
    <submittedName>
        <fullName evidence="1">Uncharacterized protein</fullName>
    </submittedName>
</protein>
<dbReference type="OrthoDB" id="2688364at2759"/>
<dbReference type="AlphaFoldDB" id="A0A9W8MBG0"/>
<proteinExistence type="predicted"/>
<dbReference type="EMBL" id="JANBPK010001472">
    <property type="protein sequence ID" value="KAJ2922973.1"/>
    <property type="molecule type" value="Genomic_DNA"/>
</dbReference>
<evidence type="ECO:0000313" key="1">
    <source>
        <dbReference type="EMBL" id="KAJ2922973.1"/>
    </source>
</evidence>
<sequence>MDMAHLRRAVLGPELWHGRLKKSTQVDSTPLVASTTQVKLNDQAEIQTKAIDVKRIPGDRYFLTCTDRNIELWDLGVPFAEGPKINPTFVAEERAEELQKSARFFVDLIPHGSESVRFTVHAHKSSTEDWFVQVYELGPLPDHATFRLLAKARDNAHHKVSHALSGNSYELDLGSIEDLPRIAL</sequence>
<organism evidence="1 2">
    <name type="scientific">Candolleomyces eurysporus</name>
    <dbReference type="NCBI Taxonomy" id="2828524"/>
    <lineage>
        <taxon>Eukaryota</taxon>
        <taxon>Fungi</taxon>
        <taxon>Dikarya</taxon>
        <taxon>Basidiomycota</taxon>
        <taxon>Agaricomycotina</taxon>
        <taxon>Agaricomycetes</taxon>
        <taxon>Agaricomycetidae</taxon>
        <taxon>Agaricales</taxon>
        <taxon>Agaricineae</taxon>
        <taxon>Psathyrellaceae</taxon>
        <taxon>Candolleomyces</taxon>
    </lineage>
</organism>
<accession>A0A9W8MBG0</accession>
<comment type="caution">
    <text evidence="1">The sequence shown here is derived from an EMBL/GenBank/DDBJ whole genome shotgun (WGS) entry which is preliminary data.</text>
</comment>
<keyword evidence="2" id="KW-1185">Reference proteome</keyword>
<dbReference type="Proteomes" id="UP001140091">
    <property type="component" value="Unassembled WGS sequence"/>
</dbReference>
<name>A0A9W8MBG0_9AGAR</name>
<reference evidence="1" key="1">
    <citation type="submission" date="2022-06" db="EMBL/GenBank/DDBJ databases">
        <title>Genome Sequence of Candolleomyces eurysporus.</title>
        <authorList>
            <person name="Buettner E."/>
        </authorList>
    </citation>
    <scope>NUCLEOTIDE SEQUENCE</scope>
    <source>
        <strain evidence="1">VTCC 930004</strain>
    </source>
</reference>
<evidence type="ECO:0000313" key="2">
    <source>
        <dbReference type="Proteomes" id="UP001140091"/>
    </source>
</evidence>
<feature type="non-terminal residue" evidence="1">
    <location>
        <position position="1"/>
    </location>
</feature>